<accession>A0A1F6MDF0</accession>
<feature type="binding site" evidence="10">
    <location>
        <position position="289"/>
    </location>
    <ligand>
        <name>UDP-N-acetyl-alpha-D-glucosamine</name>
        <dbReference type="ChEBI" id="CHEBI:57705"/>
    </ligand>
</feature>
<keyword evidence="8 10" id="KW-0131">Cell cycle</keyword>
<dbReference type="PANTHER" id="PTHR21015:SF22">
    <property type="entry name" value="GLYCOSYLTRANSFERASE"/>
    <property type="match status" value="1"/>
</dbReference>
<dbReference type="GO" id="GO:0009252">
    <property type="term" value="P:peptidoglycan biosynthetic process"/>
    <property type="evidence" value="ECO:0007669"/>
    <property type="project" value="UniProtKB-UniRule"/>
</dbReference>
<dbReference type="HAMAP" id="MF_00033">
    <property type="entry name" value="MurG"/>
    <property type="match status" value="1"/>
</dbReference>
<keyword evidence="6 10" id="KW-0573">Peptidoglycan synthesis</keyword>
<evidence type="ECO:0000256" key="9">
    <source>
        <dbReference type="ARBA" id="ARBA00023316"/>
    </source>
</evidence>
<dbReference type="CDD" id="cd03785">
    <property type="entry name" value="GT28_MurG"/>
    <property type="match status" value="1"/>
</dbReference>
<comment type="subcellular location">
    <subcellularLocation>
        <location evidence="10">Cell membrane</location>
        <topology evidence="10">Peripheral membrane protein</topology>
        <orientation evidence="10">Cytoplasmic side</orientation>
    </subcellularLocation>
</comment>
<evidence type="ECO:0000256" key="1">
    <source>
        <dbReference type="ARBA" id="ARBA00022475"/>
    </source>
</evidence>
<dbReference type="GO" id="GO:0050511">
    <property type="term" value="F:undecaprenyldiphospho-muramoylpentapeptide beta-N-acetylglucosaminyltransferase activity"/>
    <property type="evidence" value="ECO:0007669"/>
    <property type="project" value="UniProtKB-UniRule"/>
</dbReference>
<dbReference type="GO" id="GO:0005975">
    <property type="term" value="P:carbohydrate metabolic process"/>
    <property type="evidence" value="ECO:0007669"/>
    <property type="project" value="InterPro"/>
</dbReference>
<evidence type="ECO:0000259" key="13">
    <source>
        <dbReference type="Pfam" id="PF04101"/>
    </source>
</evidence>
<dbReference type="InterPro" id="IPR004276">
    <property type="entry name" value="GlycoTrans_28_N"/>
</dbReference>
<comment type="catalytic activity">
    <reaction evidence="10">
        <text>di-trans,octa-cis-undecaprenyl diphospho-N-acetyl-alpha-D-muramoyl-L-alanyl-D-glutamyl-meso-2,6-diaminopimeloyl-D-alanyl-D-alanine + UDP-N-acetyl-alpha-D-glucosamine = di-trans,octa-cis-undecaprenyl diphospho-[N-acetyl-alpha-D-glucosaminyl-(1-&gt;4)]-N-acetyl-alpha-D-muramoyl-L-alanyl-D-glutamyl-meso-2,6-diaminopimeloyl-D-alanyl-D-alanine + UDP + H(+)</text>
        <dbReference type="Rhea" id="RHEA:31227"/>
        <dbReference type="ChEBI" id="CHEBI:15378"/>
        <dbReference type="ChEBI" id="CHEBI:57705"/>
        <dbReference type="ChEBI" id="CHEBI:58223"/>
        <dbReference type="ChEBI" id="CHEBI:61387"/>
        <dbReference type="ChEBI" id="CHEBI:61388"/>
        <dbReference type="EC" id="2.4.1.227"/>
    </reaction>
</comment>
<keyword evidence="5 10" id="KW-0133">Cell shape</keyword>
<comment type="caution">
    <text evidence="10">Lacks conserved residue(s) required for the propagation of feature annotation.</text>
</comment>
<dbReference type="EC" id="2.4.1.227" evidence="10"/>
<gene>
    <name evidence="10" type="primary">murG</name>
    <name evidence="14" type="ORF">A2754_00385</name>
</gene>
<dbReference type="SUPFAM" id="SSF53756">
    <property type="entry name" value="UDP-Glycosyltransferase/glycogen phosphorylase"/>
    <property type="match status" value="1"/>
</dbReference>
<sequence>MKIVLSGGGTLGPVVPLLAVREACLARHHDAEFIWVGTKHGPEKELVEKSGLSFFTIGAGKWRRYFSFLNIFDLFKIIIAFWQSLFFLWQEKPGLIISCGGFVSVPLHWAAAVLNIPAWVHQQDVRVGLANKLMFPFAKKITTALQETIKFLPREKTEWLGNPSRDLTVKSPAGSRKKFNIPAGVPVIFALGGGTGSASINKLVLEAIPHWPKDWQVIHLVGRERPREVAEKATGIFKNYHVYPFFTDEIKDAYAIADVVIARAGFSTLSELAALKKAAVILPMFGTHQEDNARLFLEQEGVVMMERGTESGIKLAQIVKELVLSPADREHLGKRLQTLLPRAKPEKIVEIIDSLL</sequence>
<evidence type="ECO:0000256" key="7">
    <source>
        <dbReference type="ARBA" id="ARBA00023136"/>
    </source>
</evidence>
<evidence type="ECO:0000256" key="8">
    <source>
        <dbReference type="ARBA" id="ARBA00023306"/>
    </source>
</evidence>
<dbReference type="GO" id="GO:0051991">
    <property type="term" value="F:UDP-N-acetyl-D-glucosamine:N-acetylmuramoyl-L-alanyl-D-glutamyl-meso-2,6-diaminopimelyl-D-alanyl-D-alanine-diphosphoundecaprenol 4-beta-N-acetylglucosaminlytransferase activity"/>
    <property type="evidence" value="ECO:0007669"/>
    <property type="project" value="RHEA"/>
</dbReference>
<evidence type="ECO:0000256" key="11">
    <source>
        <dbReference type="SAM" id="Phobius"/>
    </source>
</evidence>
<evidence type="ECO:0000256" key="10">
    <source>
        <dbReference type="HAMAP-Rule" id="MF_00033"/>
    </source>
</evidence>
<dbReference type="Pfam" id="PF04101">
    <property type="entry name" value="Glyco_tran_28_C"/>
    <property type="match status" value="1"/>
</dbReference>
<comment type="caution">
    <text evidence="14">The sequence shown here is derived from an EMBL/GenBank/DDBJ whole genome shotgun (WGS) entry which is preliminary data.</text>
</comment>
<keyword evidence="11" id="KW-0812">Transmembrane</keyword>
<evidence type="ECO:0000313" key="15">
    <source>
        <dbReference type="Proteomes" id="UP000177953"/>
    </source>
</evidence>
<feature type="transmembrane region" description="Helical" evidence="11">
    <location>
        <begin position="68"/>
        <end position="89"/>
    </location>
</feature>
<dbReference type="GO" id="GO:0051301">
    <property type="term" value="P:cell division"/>
    <property type="evidence" value="ECO:0007669"/>
    <property type="project" value="UniProtKB-KW"/>
</dbReference>
<comment type="pathway">
    <text evidence="10">Cell wall biogenesis; peptidoglycan biosynthesis.</text>
</comment>
<dbReference type="GO" id="GO:0005886">
    <property type="term" value="C:plasma membrane"/>
    <property type="evidence" value="ECO:0007669"/>
    <property type="project" value="UniProtKB-SubCell"/>
</dbReference>
<comment type="similarity">
    <text evidence="10">Belongs to the glycosyltransferase 28 family. MurG subfamily.</text>
</comment>
<organism evidence="14 15">
    <name type="scientific">Candidatus Magasanikbacteria bacterium RIFCSPHIGHO2_01_FULL_47_8</name>
    <dbReference type="NCBI Taxonomy" id="1798673"/>
    <lineage>
        <taxon>Bacteria</taxon>
        <taxon>Candidatus Magasanikiibacteriota</taxon>
    </lineage>
</organism>
<keyword evidence="2 10" id="KW-0132">Cell division</keyword>
<keyword evidence="1 10" id="KW-1003">Cell membrane</keyword>
<keyword evidence="7 10" id="KW-0472">Membrane</keyword>
<dbReference type="EMBL" id="MFPU01000030">
    <property type="protein sequence ID" value="OGH69659.1"/>
    <property type="molecule type" value="Genomic_DNA"/>
</dbReference>
<comment type="function">
    <text evidence="10">Cell wall formation. Catalyzes the transfer of a GlcNAc subunit on undecaprenyl-pyrophosphoryl-MurNAc-pentapeptide (lipid intermediate I) to form undecaprenyl-pyrophosphoryl-MurNAc-(pentapeptide)GlcNAc (lipid intermediate II).</text>
</comment>
<dbReference type="InterPro" id="IPR007235">
    <property type="entry name" value="Glyco_trans_28_C"/>
</dbReference>
<dbReference type="InterPro" id="IPR006009">
    <property type="entry name" value="GlcNAc_MurG"/>
</dbReference>
<protein>
    <recommendedName>
        <fullName evidence="10">UDP-N-acetylglucosamine--N-acetylmuramyl-(pentapeptide) pyrophosphoryl-undecaprenol N-acetylglucosamine transferase</fullName>
        <ecNumber evidence="10">2.4.1.227</ecNumber>
    </recommendedName>
    <alternativeName>
        <fullName evidence="10">Undecaprenyl-PP-MurNAc-pentapeptide-UDPGlcNAc GlcNAc transferase</fullName>
    </alternativeName>
</protein>
<dbReference type="AlphaFoldDB" id="A0A1F6MDF0"/>
<evidence type="ECO:0000256" key="4">
    <source>
        <dbReference type="ARBA" id="ARBA00022679"/>
    </source>
</evidence>
<dbReference type="Proteomes" id="UP000177953">
    <property type="component" value="Unassembled WGS sequence"/>
</dbReference>
<dbReference type="Gene3D" id="3.40.50.2000">
    <property type="entry name" value="Glycogen Phosphorylase B"/>
    <property type="match status" value="2"/>
</dbReference>
<dbReference type="UniPathway" id="UPA00219"/>
<evidence type="ECO:0000313" key="14">
    <source>
        <dbReference type="EMBL" id="OGH69659.1"/>
    </source>
</evidence>
<dbReference type="Pfam" id="PF03033">
    <property type="entry name" value="Glyco_transf_28"/>
    <property type="match status" value="1"/>
</dbReference>
<reference evidence="14 15" key="1">
    <citation type="journal article" date="2016" name="Nat. Commun.">
        <title>Thousands of microbial genomes shed light on interconnected biogeochemical processes in an aquifer system.</title>
        <authorList>
            <person name="Anantharaman K."/>
            <person name="Brown C.T."/>
            <person name="Hug L.A."/>
            <person name="Sharon I."/>
            <person name="Castelle C.J."/>
            <person name="Probst A.J."/>
            <person name="Thomas B.C."/>
            <person name="Singh A."/>
            <person name="Wilkins M.J."/>
            <person name="Karaoz U."/>
            <person name="Brodie E.L."/>
            <person name="Williams K.H."/>
            <person name="Hubbard S.S."/>
            <person name="Banfield J.F."/>
        </authorList>
    </citation>
    <scope>NUCLEOTIDE SEQUENCE [LARGE SCALE GENOMIC DNA]</scope>
</reference>
<name>A0A1F6MDF0_9BACT</name>
<dbReference type="GO" id="GO:0071555">
    <property type="term" value="P:cell wall organization"/>
    <property type="evidence" value="ECO:0007669"/>
    <property type="project" value="UniProtKB-KW"/>
</dbReference>
<evidence type="ECO:0000256" key="5">
    <source>
        <dbReference type="ARBA" id="ARBA00022960"/>
    </source>
</evidence>
<keyword evidence="4 10" id="KW-0808">Transferase</keyword>
<proteinExistence type="inferred from homology"/>
<feature type="binding site" evidence="10">
    <location>
        <position position="165"/>
    </location>
    <ligand>
        <name>UDP-N-acetyl-alpha-D-glucosamine</name>
        <dbReference type="ChEBI" id="CHEBI:57705"/>
    </ligand>
</feature>
<evidence type="ECO:0000256" key="3">
    <source>
        <dbReference type="ARBA" id="ARBA00022676"/>
    </source>
</evidence>
<dbReference type="PANTHER" id="PTHR21015">
    <property type="entry name" value="UDP-N-ACETYLGLUCOSAMINE--N-ACETYLMURAMYL-(PENTAPEPTIDE) PYROPHOSPHORYL-UNDECAPRENOL N-ACETYLGLUCOSAMINE TRANSFERASE 1"/>
    <property type="match status" value="1"/>
</dbReference>
<evidence type="ECO:0000259" key="12">
    <source>
        <dbReference type="Pfam" id="PF03033"/>
    </source>
</evidence>
<feature type="domain" description="Glycosyltransferase family 28 N-terminal" evidence="12">
    <location>
        <begin position="3"/>
        <end position="142"/>
    </location>
</feature>
<keyword evidence="3 10" id="KW-0328">Glycosyltransferase</keyword>
<dbReference type="GO" id="GO:0008360">
    <property type="term" value="P:regulation of cell shape"/>
    <property type="evidence" value="ECO:0007669"/>
    <property type="project" value="UniProtKB-KW"/>
</dbReference>
<keyword evidence="9 10" id="KW-0961">Cell wall biogenesis/degradation</keyword>
<feature type="domain" description="Glycosyl transferase family 28 C-terminal" evidence="13">
    <location>
        <begin position="187"/>
        <end position="330"/>
    </location>
</feature>
<keyword evidence="11" id="KW-1133">Transmembrane helix</keyword>
<evidence type="ECO:0000256" key="6">
    <source>
        <dbReference type="ARBA" id="ARBA00022984"/>
    </source>
</evidence>
<evidence type="ECO:0000256" key="2">
    <source>
        <dbReference type="ARBA" id="ARBA00022618"/>
    </source>
</evidence>